<dbReference type="EMBL" id="CP053710">
    <property type="protein sequence ID" value="QKE93519.1"/>
    <property type="molecule type" value="Genomic_DNA"/>
</dbReference>
<geneLocation type="plasmid" evidence="1 2">
    <name>unnamed2</name>
</geneLocation>
<evidence type="ECO:0000313" key="2">
    <source>
        <dbReference type="Proteomes" id="UP000500767"/>
    </source>
</evidence>
<evidence type="ECO:0000313" key="1">
    <source>
        <dbReference type="EMBL" id="QKE93519.1"/>
    </source>
</evidence>
<sequence length="54" mass="5774">MARQLCDAVTLRQESAAARVGHSFACPLDLHALVPVPQEILQLGPDHPEALSSL</sequence>
<protein>
    <submittedName>
        <fullName evidence="1">Uncharacterized protein</fullName>
    </submittedName>
</protein>
<dbReference type="AlphaFoldDB" id="A0A6M8HY83"/>
<dbReference type="KEGG" id="lck:HN018_25510"/>
<dbReference type="Proteomes" id="UP000500767">
    <property type="component" value="Plasmid unnamed2"/>
</dbReference>
<keyword evidence="2" id="KW-1185">Reference proteome</keyword>
<gene>
    <name evidence="1" type="ORF">HN018_25510</name>
</gene>
<dbReference type="RefSeq" id="WP_171834339.1">
    <property type="nucleotide sequence ID" value="NZ_CP053710.1"/>
</dbReference>
<keyword evidence="1" id="KW-0614">Plasmid</keyword>
<name>A0A6M8HY83_9PROT</name>
<proteinExistence type="predicted"/>
<reference evidence="1 2" key="1">
    <citation type="journal article" date="2014" name="World J. Microbiol. Biotechnol.">
        <title>Biodiversity and physiological characteristics of Antarctic and Arctic lichens-associated bacteria.</title>
        <authorList>
            <person name="Lee Y.M."/>
            <person name="Kim E.H."/>
            <person name="Lee H.K."/>
            <person name="Hong S.G."/>
        </authorList>
    </citation>
    <scope>NUCLEOTIDE SEQUENCE [LARGE SCALE GENOMIC DNA]</scope>
    <source>
        <strain evidence="1 2">PAMC 26569</strain>
        <plasmid evidence="1">unnamed2</plasmid>
    </source>
</reference>
<organism evidence="1 2">
    <name type="scientific">Lichenicola cladoniae</name>
    <dbReference type="NCBI Taxonomy" id="1484109"/>
    <lineage>
        <taxon>Bacteria</taxon>
        <taxon>Pseudomonadati</taxon>
        <taxon>Pseudomonadota</taxon>
        <taxon>Alphaproteobacteria</taxon>
        <taxon>Acetobacterales</taxon>
        <taxon>Acetobacteraceae</taxon>
        <taxon>Lichenicola</taxon>
    </lineage>
</organism>
<accession>A0A6M8HY83</accession>